<evidence type="ECO:0000256" key="1">
    <source>
        <dbReference type="SAM" id="Phobius"/>
    </source>
</evidence>
<sequence>MKRKLFSIQNLLSVIILIAWNGYANTGNFNGKTVGDLSAEYNNLFTPASYAFSIWGLIFLMLLVFGIYGVYSAFAKASTAVPNKTDSDYRTDFVTTTAPWFLMANIFCSLWVGLWLEEMIGLSVVCMLGILICLIACIIKLDMEIWDAPFPIIAFVWWPVCLYSGWISVAIIANVSAWLNHVLDLSQSVEIGVTVIMILIASIINLAMVLFYNMREFTMVGVWALVAIFIRHHGTLDSIAYVALTKAIMLTLAVTWHGYKNFKTNPLLKFQQWRMDK</sequence>
<dbReference type="PANTHER" id="PTHR33802:SF1">
    <property type="entry name" value="XK-RELATED PROTEIN"/>
    <property type="match status" value="1"/>
</dbReference>
<keyword evidence="1" id="KW-1133">Transmembrane helix</keyword>
<proteinExistence type="predicted"/>
<dbReference type="Proteomes" id="UP000193431">
    <property type="component" value="Chromosome"/>
</dbReference>
<accession>A0A1W6MMA7</accession>
<evidence type="ECO:0000313" key="2">
    <source>
        <dbReference type="EMBL" id="ARN78728.1"/>
    </source>
</evidence>
<keyword evidence="1" id="KW-0812">Transmembrane</keyword>
<name>A0A1W6MMA7_9FLAO</name>
<feature type="transmembrane region" description="Helical" evidence="1">
    <location>
        <begin position="120"/>
        <end position="141"/>
    </location>
</feature>
<dbReference type="EMBL" id="CP019344">
    <property type="protein sequence ID" value="ARN78728.1"/>
    <property type="molecule type" value="Genomic_DNA"/>
</dbReference>
<organism evidence="2 3">
    <name type="scientific">Nonlabens spongiae</name>
    <dbReference type="NCBI Taxonomy" id="331648"/>
    <lineage>
        <taxon>Bacteria</taxon>
        <taxon>Pseudomonadati</taxon>
        <taxon>Bacteroidota</taxon>
        <taxon>Flavobacteriia</taxon>
        <taxon>Flavobacteriales</taxon>
        <taxon>Flavobacteriaceae</taxon>
        <taxon>Nonlabens</taxon>
    </lineage>
</organism>
<dbReference type="RefSeq" id="WP_085767532.1">
    <property type="nucleotide sequence ID" value="NZ_CP019344.1"/>
</dbReference>
<dbReference type="PANTHER" id="PTHR33802">
    <property type="entry name" value="SI:CH211-161H7.5-RELATED"/>
    <property type="match status" value="1"/>
</dbReference>
<dbReference type="AlphaFoldDB" id="A0A1W6MMA7"/>
<feature type="transmembrane region" description="Helical" evidence="1">
    <location>
        <begin position="92"/>
        <end position="114"/>
    </location>
</feature>
<feature type="transmembrane region" description="Helical" evidence="1">
    <location>
        <begin position="239"/>
        <end position="259"/>
    </location>
</feature>
<keyword evidence="1" id="KW-0472">Membrane</keyword>
<feature type="transmembrane region" description="Helical" evidence="1">
    <location>
        <begin position="191"/>
        <end position="212"/>
    </location>
</feature>
<keyword evidence="3" id="KW-1185">Reference proteome</keyword>
<feature type="transmembrane region" description="Helical" evidence="1">
    <location>
        <begin position="48"/>
        <end position="71"/>
    </location>
</feature>
<feature type="transmembrane region" description="Helical" evidence="1">
    <location>
        <begin position="153"/>
        <end position="179"/>
    </location>
</feature>
<evidence type="ECO:0008006" key="4">
    <source>
        <dbReference type="Google" id="ProtNLM"/>
    </source>
</evidence>
<evidence type="ECO:0000313" key="3">
    <source>
        <dbReference type="Proteomes" id="UP000193431"/>
    </source>
</evidence>
<gene>
    <name evidence="2" type="ORF">BST97_12395</name>
</gene>
<dbReference type="STRING" id="331648.BST97_12395"/>
<reference evidence="2 3" key="1">
    <citation type="submission" date="2016-11" db="EMBL/GenBank/DDBJ databases">
        <title>Trade-off between light-utilization and light-protection in marine flavobacteria.</title>
        <authorList>
            <person name="Kumagai Y."/>
        </authorList>
    </citation>
    <scope>NUCLEOTIDE SEQUENCE [LARGE SCALE GENOMIC DNA]</scope>
    <source>
        <strain evidence="2 3">JCM 13191</strain>
    </source>
</reference>
<dbReference type="OrthoDB" id="5189031at2"/>
<protein>
    <recommendedName>
        <fullName evidence="4">Tryptophan-rich sensory protein</fullName>
    </recommendedName>
</protein>